<evidence type="ECO:0000256" key="1">
    <source>
        <dbReference type="ARBA" id="ARBA00009893"/>
    </source>
</evidence>
<dbReference type="OrthoDB" id="4250781at2759"/>
<proteinExistence type="inferred from homology"/>
<dbReference type="SUPFAM" id="SSF55729">
    <property type="entry name" value="Acyl-CoA N-acyltransferases (Nat)"/>
    <property type="match status" value="1"/>
</dbReference>
<name>A0A8E2DG99_9APHY</name>
<keyword evidence="4" id="KW-1185">Reference proteome</keyword>
<dbReference type="GO" id="GO:0016410">
    <property type="term" value="F:N-acyltransferase activity"/>
    <property type="evidence" value="ECO:0007669"/>
    <property type="project" value="TreeGrafter"/>
</dbReference>
<dbReference type="PANTHER" id="PTHR31438">
    <property type="entry name" value="LYSINE N-ACYLTRANSFERASE C17G9.06C-RELATED"/>
    <property type="match status" value="1"/>
</dbReference>
<evidence type="ECO:0000313" key="4">
    <source>
        <dbReference type="Proteomes" id="UP000250043"/>
    </source>
</evidence>
<dbReference type="InterPro" id="IPR016181">
    <property type="entry name" value="Acyl_CoA_acyltransferase"/>
</dbReference>
<dbReference type="InterPro" id="IPR019432">
    <property type="entry name" value="Acyltransferase_MbtK/IucB-like"/>
</dbReference>
<feature type="domain" description="Acyltransferase MbtK/IucB-like conserved" evidence="2">
    <location>
        <begin position="254"/>
        <end position="301"/>
    </location>
</feature>
<sequence>MENASRRLQAVQRALTPEMQWERVLVLPDGAKVDISPENDAKEPRKIAIDGEVVCLYRTLPRSLSLVISAIGTEFEQIADHVPKFPLLELLPSSTLDASKTSSLSIADLWGALSALHTLLYTQETIPIVLYPAFSNKDELTTYLLRSGLARRRHTLPLATQTVIHEPELFLLRAAFWQGAGTIGYHQRGWLRDTLSLNARGFFPSVQSFTRTPLVITSHPLRPPKPRQGELVYKKYWPSVGQTLEFTYFDLEGNGQEVSKHLEAFHRWHNDERVNRGWGEAGPMEKHREYVKNMLADPAVLPLIMSWDGELMGYAEIVWIKENHISQYIPEGAKDWDRGLHVLVGEEKFRGLARSKAWMSSIHHFSFLSDPRTERVIGEPKANNPGIIKVSLETGMHVMTLFDFPYKRSVMTWNPRERFFKLDLLGE</sequence>
<dbReference type="EMBL" id="KV722654">
    <property type="protein sequence ID" value="OCH84609.1"/>
    <property type="molecule type" value="Genomic_DNA"/>
</dbReference>
<organism evidence="3 4">
    <name type="scientific">Obba rivulosa</name>
    <dbReference type="NCBI Taxonomy" id="1052685"/>
    <lineage>
        <taxon>Eukaryota</taxon>
        <taxon>Fungi</taxon>
        <taxon>Dikarya</taxon>
        <taxon>Basidiomycota</taxon>
        <taxon>Agaricomycotina</taxon>
        <taxon>Agaricomycetes</taxon>
        <taxon>Polyporales</taxon>
        <taxon>Gelatoporiaceae</taxon>
        <taxon>Obba</taxon>
    </lineage>
</organism>
<protein>
    <recommendedName>
        <fullName evidence="2">Acyltransferase MbtK/IucB-like conserved domain-containing protein</fullName>
    </recommendedName>
</protein>
<dbReference type="AlphaFoldDB" id="A0A8E2DG99"/>
<comment type="similarity">
    <text evidence="1">Belongs to the lysine N-acyltransferase MbtK family.</text>
</comment>
<accession>A0A8E2DG99</accession>
<dbReference type="Pfam" id="PF13523">
    <property type="entry name" value="Acetyltransf_8"/>
    <property type="match status" value="1"/>
</dbReference>
<dbReference type="Proteomes" id="UP000250043">
    <property type="component" value="Unassembled WGS sequence"/>
</dbReference>
<evidence type="ECO:0000259" key="2">
    <source>
        <dbReference type="SMART" id="SM01006"/>
    </source>
</evidence>
<evidence type="ECO:0000313" key="3">
    <source>
        <dbReference type="EMBL" id="OCH84609.1"/>
    </source>
</evidence>
<gene>
    <name evidence="3" type="ORF">OBBRIDRAFT_741292</name>
</gene>
<dbReference type="SMART" id="SM01006">
    <property type="entry name" value="AlcB"/>
    <property type="match status" value="1"/>
</dbReference>
<reference evidence="3 4" key="1">
    <citation type="submission" date="2016-07" db="EMBL/GenBank/DDBJ databases">
        <title>Draft genome of the white-rot fungus Obba rivulosa 3A-2.</title>
        <authorList>
            <consortium name="DOE Joint Genome Institute"/>
            <person name="Miettinen O."/>
            <person name="Riley R."/>
            <person name="Acob R."/>
            <person name="Barry K."/>
            <person name="Cullen D."/>
            <person name="De Vries R."/>
            <person name="Hainaut M."/>
            <person name="Hatakka A."/>
            <person name="Henrissat B."/>
            <person name="Hilden K."/>
            <person name="Kuo R."/>
            <person name="Labutti K."/>
            <person name="Lipzen A."/>
            <person name="Makela M.R."/>
            <person name="Sandor L."/>
            <person name="Spatafora J.W."/>
            <person name="Grigoriev I.V."/>
            <person name="Hibbett D.S."/>
        </authorList>
    </citation>
    <scope>NUCLEOTIDE SEQUENCE [LARGE SCALE GENOMIC DNA]</scope>
    <source>
        <strain evidence="3 4">3A-2</strain>
    </source>
</reference>
<dbReference type="PANTHER" id="PTHR31438:SF1">
    <property type="entry name" value="LYSINE N-ACYLTRANSFERASE C17G9.06C-RELATED"/>
    <property type="match status" value="1"/>
</dbReference>
<dbReference type="GO" id="GO:0019290">
    <property type="term" value="P:siderophore biosynthetic process"/>
    <property type="evidence" value="ECO:0007669"/>
    <property type="project" value="InterPro"/>
</dbReference>
<dbReference type="Gene3D" id="3.40.630.30">
    <property type="match status" value="1"/>
</dbReference>